<dbReference type="Proteomes" id="UP000054495">
    <property type="component" value="Unassembled WGS sequence"/>
</dbReference>
<name>A0A0D6LZ46_9BILA</name>
<accession>A0A0D6LZ46</accession>
<protein>
    <submittedName>
        <fullName evidence="2">Uncharacterized protein</fullName>
    </submittedName>
</protein>
<keyword evidence="1" id="KW-0812">Transmembrane</keyword>
<sequence>MFRPYFDFSPFERHPPQSSARLWQHVRAQVKKRVNYASRSWRTLFSQLIVPVLFVVLGMGVALPAISPATAPPIEISTAQFVNVSMSSILVPYQDFVSMPDYPYSNLTSRDSFLVTPTAAITQLFNPAGPGSVCAIEDGSLTWLDANQPNISKKTLDRKVDLTLFDTHCFGLSCKNCIRSGKLGDFIVPVTADSSDATCRCETKKFVEQCERFPQPNVTGVSISGSIPYEVSGFDLSAWTIESSQNANFGFGGVAFGFQNPNVPFDYGVDKHKFLRKLAVRHVTKVLFDNRAFHAQPIYLNLWHNTLLRAAVRQSGADVNPGAYAIRLTNYPLPSKKIMFSLEQICLGTSVYSSSATIQAFAVLMLLFGISSIPLIYVVGCNNIVLSGWDFPLSLKPLGKRDPPFLGDDMAFGIESNIPRIVLGLYQPVNRLFTMKFDML</sequence>
<proteinExistence type="predicted"/>
<dbReference type="EMBL" id="KE124905">
    <property type="protein sequence ID" value="EPB75361.1"/>
    <property type="molecule type" value="Genomic_DNA"/>
</dbReference>
<evidence type="ECO:0000256" key="1">
    <source>
        <dbReference type="SAM" id="Phobius"/>
    </source>
</evidence>
<gene>
    <name evidence="2" type="ORF">ANCCEY_05575</name>
</gene>
<keyword evidence="1" id="KW-0472">Membrane</keyword>
<feature type="transmembrane region" description="Helical" evidence="1">
    <location>
        <begin position="48"/>
        <end position="66"/>
    </location>
</feature>
<evidence type="ECO:0000313" key="2">
    <source>
        <dbReference type="EMBL" id="EPB75361.1"/>
    </source>
</evidence>
<reference evidence="2 3" key="1">
    <citation type="submission" date="2013-05" db="EMBL/GenBank/DDBJ databases">
        <title>Draft genome of the parasitic nematode Anyclostoma ceylanicum.</title>
        <authorList>
            <person name="Mitreva M."/>
        </authorList>
    </citation>
    <scope>NUCLEOTIDE SEQUENCE [LARGE SCALE GENOMIC DNA]</scope>
</reference>
<feature type="transmembrane region" description="Helical" evidence="1">
    <location>
        <begin position="360"/>
        <end position="386"/>
    </location>
</feature>
<organism evidence="2 3">
    <name type="scientific">Ancylostoma ceylanicum</name>
    <dbReference type="NCBI Taxonomy" id="53326"/>
    <lineage>
        <taxon>Eukaryota</taxon>
        <taxon>Metazoa</taxon>
        <taxon>Ecdysozoa</taxon>
        <taxon>Nematoda</taxon>
        <taxon>Chromadorea</taxon>
        <taxon>Rhabditida</taxon>
        <taxon>Rhabditina</taxon>
        <taxon>Rhabditomorpha</taxon>
        <taxon>Strongyloidea</taxon>
        <taxon>Ancylostomatidae</taxon>
        <taxon>Ancylostomatinae</taxon>
        <taxon>Ancylostoma</taxon>
    </lineage>
</organism>
<evidence type="ECO:0000313" key="3">
    <source>
        <dbReference type="Proteomes" id="UP000054495"/>
    </source>
</evidence>
<dbReference type="AlphaFoldDB" id="A0A0D6LZ46"/>
<keyword evidence="1" id="KW-1133">Transmembrane helix</keyword>
<keyword evidence="3" id="KW-1185">Reference proteome</keyword>